<name>A0A0B0P069_GOSAR</name>
<gene>
    <name evidence="1" type="ORF">F383_22620</name>
</gene>
<reference evidence="2" key="1">
    <citation type="submission" date="2014-09" db="EMBL/GenBank/DDBJ databases">
        <authorList>
            <person name="Mudge J."/>
            <person name="Ramaraj T."/>
            <person name="Lindquist I.E."/>
            <person name="Bharti A.K."/>
            <person name="Sundararajan A."/>
            <person name="Cameron C.T."/>
            <person name="Woodward J.E."/>
            <person name="May G.D."/>
            <person name="Brubaker C."/>
            <person name="Broadhvest J."/>
            <person name="Wilkins T.A."/>
        </authorList>
    </citation>
    <scope>NUCLEOTIDE SEQUENCE</scope>
    <source>
        <strain evidence="2">cv. AKA8401</strain>
    </source>
</reference>
<evidence type="ECO:0000313" key="2">
    <source>
        <dbReference type="Proteomes" id="UP000032142"/>
    </source>
</evidence>
<protein>
    <submittedName>
        <fullName evidence="1">Uncharacterized protein</fullName>
    </submittedName>
</protein>
<organism evidence="1 2">
    <name type="scientific">Gossypium arboreum</name>
    <name type="common">Tree cotton</name>
    <name type="synonym">Gossypium nanking</name>
    <dbReference type="NCBI Taxonomy" id="29729"/>
    <lineage>
        <taxon>Eukaryota</taxon>
        <taxon>Viridiplantae</taxon>
        <taxon>Streptophyta</taxon>
        <taxon>Embryophyta</taxon>
        <taxon>Tracheophyta</taxon>
        <taxon>Spermatophyta</taxon>
        <taxon>Magnoliopsida</taxon>
        <taxon>eudicotyledons</taxon>
        <taxon>Gunneridae</taxon>
        <taxon>Pentapetalae</taxon>
        <taxon>rosids</taxon>
        <taxon>malvids</taxon>
        <taxon>Malvales</taxon>
        <taxon>Malvaceae</taxon>
        <taxon>Malvoideae</taxon>
        <taxon>Gossypium</taxon>
    </lineage>
</organism>
<dbReference type="Proteomes" id="UP000032142">
    <property type="component" value="Unassembled WGS sequence"/>
</dbReference>
<sequence length="8" mass="1051">MTNCHFWI</sequence>
<evidence type="ECO:0000313" key="1">
    <source>
        <dbReference type="EMBL" id="KHG17539.1"/>
    </source>
</evidence>
<accession>A0A0B0P069</accession>
<proteinExistence type="predicted"/>
<keyword evidence="2" id="KW-1185">Reference proteome</keyword>
<dbReference type="EMBL" id="KN408483">
    <property type="protein sequence ID" value="KHG17539.1"/>
    <property type="molecule type" value="Genomic_DNA"/>
</dbReference>